<dbReference type="Gene3D" id="2.60.300.12">
    <property type="entry name" value="HesB-like domain"/>
    <property type="match status" value="1"/>
</dbReference>
<gene>
    <name evidence="8" type="ORF">H0H81_004290</name>
</gene>
<evidence type="ECO:0000256" key="4">
    <source>
        <dbReference type="SAM" id="MobiDB-lite"/>
    </source>
</evidence>
<feature type="region of interest" description="Disordered" evidence="4">
    <location>
        <begin position="370"/>
        <end position="392"/>
    </location>
</feature>
<feature type="compositionally biased region" description="Polar residues" evidence="4">
    <location>
        <begin position="1091"/>
        <end position="1102"/>
    </location>
</feature>
<sequence length="1664" mass="177299">MPFLYPVAVPAPARRAMMSALRNPSTLGLDTSPGPSTTTTSNSTTSTPTTPPLVPDAAAPQIAARPPPLPKVEKARPKIRASKAALTITPRAVVRLQGLLRGPTPQLIRIGVRNKGCAGLAYHLEYVEEAGRFDEVVEQDGVRVLIDSKALFSIIGSEMDWTEDALRIVGIVLRIGMDFFSAVAHSEQRPAPTDRPDVAQFASKIALRNPAVLRTRLPQPPSTPSTSLPLDQPNAAFAAILPANLDQYFAEEGTLIVDIRPHAAYADARLPRALSLSVPSTLLKRPLFSLDRLAAMLPDPASRTRFAAFQSATRILVYDADSLAIPDASNIHGLLRKFKAAGFTGELAWLRGGFTGVWREQHHLIDTAPLPEEHDDDAEMHPTATPSSERPHAALRTKHLPMSAFGLASTTRRRDPTLSLSKSLSASMARPAPGPASPRPAVNPFFDAIRQNLELSSGITERIPLRLPARVRRRVHDLPFPWLRDIARRADRAPDAIQLSYSAQTLVHSHPARPHPVATPPPSFSPPPSSSPPPSVSVPSSPSSDADIDPIPVPQDVAELAEALATQFYRIELAEQQRLMGVMAYHSRESGTVLPEGIQSLINEKEAKEVFPFSITAGVEKGAKNRYRHIWPFEHARVRLQHSSTPSPPSSPSISSPAELVTDKEMEMDVNMIPTDTTAATASAPSMDSYTHGHGQMEWSKKQNDDGSQAPLQMRIEDTHDKHKQKEGRKHEKAVKAKSEKRHEEEDDYVNASYVQPLGTARRYIATQGPLEATFDDFWRLAWQQNVHVIVMLTREVEGAMVKCGAYWADTTSPSLRTRTFGPLRLTLTGKVGLPAGVNLMDETPDEAEAREGGRGQELARDGFGFPVQPVGGTPGGKGTGTPGAARAAAARGPGRSLGGVPEITTIKRTFALSHTRYPHLGARTVVQLQYLEWPDMNVPEDARGVLDLVKEVARAVEETDSACVTPPYLGIRQGSGVLGESGGKKDGLDAYTGIAGVGRGVRPVLLHCSAGVGRTGGFIVVDAVLDAVRRELRANREAERRAMQEEGKKLDVLQEKAGAQNSQSIMAPVDDPLDAHVPAIVVPATPVQTSHLAQTEGSRTPMQYRDAPTPMNVDEPDSGDEAHVPPTVLTRKWAEGVLDSMDLDTPEGGAGAQTNAEAGVSSMASGPAVVAPHPHYQSLSSASTHSPSTFPSSSHSDEDGEEGPRYSSSTNIHRNPVRVTSGHRGESSSLGTSVSGESDRIDAPSTTSTADPFARINNIGESAVAGQQRVRTISAPPGKTKFPFTLDLGGLGLGPGAGTGAGTSPLARSSDTTSIRTSTGTGVSVPSSNVATTASGHGNAQPMPPSLAPSLTFPSMSNHAPAHLPARSTQSLPAPVPSYVPHIAVTTTDFKPPRALHGTNETPASLSAFADPVWEVVQDMREQRMSLCQSLRQYVFVHAAIVEGALGIVDEERERERKAAAFGGLGGMGVEGLALGKAIETKEEEGDDGERMEIELDIDKAEKQAEMKIIADAPLVISPAPRSGRAFSFGDASNRMLAHHPQAHTYPLPPSPASHTPRPSLPHGLPQPIPTFSSSSSSGASEASAASSIGKRGASPTELLKENKKGEVLLSKRPSIKRKVPSHNPGAQAGGVAAASRSATPSGHLVVSPTGLSAVPPSPMPFE</sequence>
<keyword evidence="3" id="KW-0175">Coiled coil</keyword>
<keyword evidence="9" id="KW-1185">Reference proteome</keyword>
<dbReference type="PROSITE" id="PS50206">
    <property type="entry name" value="RHODANESE_3"/>
    <property type="match status" value="1"/>
</dbReference>
<dbReference type="InterPro" id="IPR003595">
    <property type="entry name" value="Tyr_Pase_cat"/>
</dbReference>
<evidence type="ECO:0000259" key="7">
    <source>
        <dbReference type="PROSITE" id="PS50206"/>
    </source>
</evidence>
<comment type="caution">
    <text evidence="8">The sequence shown here is derived from an EMBL/GenBank/DDBJ whole genome shotgun (WGS) entry which is preliminary data.</text>
</comment>
<dbReference type="InterPro" id="IPR016130">
    <property type="entry name" value="Tyr_Pase_AS"/>
</dbReference>
<dbReference type="InterPro" id="IPR029021">
    <property type="entry name" value="Prot-tyrosine_phosphatase-like"/>
</dbReference>
<dbReference type="InterPro" id="IPR000361">
    <property type="entry name" value="ATAP_core_dom"/>
</dbReference>
<feature type="region of interest" description="Disordered" evidence="4">
    <location>
        <begin position="510"/>
        <end position="551"/>
    </location>
</feature>
<dbReference type="OrthoDB" id="6058203at2759"/>
<dbReference type="Pfam" id="PF01521">
    <property type="entry name" value="Fe-S_biosyn"/>
    <property type="match status" value="1"/>
</dbReference>
<dbReference type="InterPro" id="IPR050348">
    <property type="entry name" value="Protein-Tyr_Phosphatase"/>
</dbReference>
<evidence type="ECO:0000256" key="1">
    <source>
        <dbReference type="ARBA" id="ARBA00009649"/>
    </source>
</evidence>
<dbReference type="SUPFAM" id="SSF89360">
    <property type="entry name" value="HesB-like domain"/>
    <property type="match status" value="1"/>
</dbReference>
<feature type="compositionally biased region" description="Low complexity" evidence="4">
    <location>
        <begin position="55"/>
        <end position="64"/>
    </location>
</feature>
<accession>A0A9P7GQI3</accession>
<dbReference type="PANTHER" id="PTHR19134">
    <property type="entry name" value="RECEPTOR-TYPE TYROSINE-PROTEIN PHOSPHATASE"/>
    <property type="match status" value="1"/>
</dbReference>
<dbReference type="NCBIfam" id="TIGR00049">
    <property type="entry name" value="iron-sulfur cluster assembly accessory protein"/>
    <property type="match status" value="1"/>
</dbReference>
<dbReference type="GO" id="GO:0004725">
    <property type="term" value="F:protein tyrosine phosphatase activity"/>
    <property type="evidence" value="ECO:0007669"/>
    <property type="project" value="UniProtKB-EC"/>
</dbReference>
<dbReference type="Gene3D" id="3.90.190.10">
    <property type="entry name" value="Protein tyrosine phosphatase superfamily"/>
    <property type="match status" value="2"/>
</dbReference>
<name>A0A9P7GQI3_9AGAR</name>
<dbReference type="PROSITE" id="PS50056">
    <property type="entry name" value="TYR_PHOSPHATASE_2"/>
    <property type="match status" value="1"/>
</dbReference>
<feature type="coiled-coil region" evidence="3">
    <location>
        <begin position="1029"/>
        <end position="1057"/>
    </location>
</feature>
<feature type="region of interest" description="Disordered" evidence="4">
    <location>
        <begin position="24"/>
        <end position="76"/>
    </location>
</feature>
<feature type="domain" description="Tyrosine-protein phosphatase" evidence="5">
    <location>
        <begin position="624"/>
        <end position="1055"/>
    </location>
</feature>
<evidence type="ECO:0000313" key="9">
    <source>
        <dbReference type="Proteomes" id="UP000717328"/>
    </source>
</evidence>
<dbReference type="SMART" id="SM00404">
    <property type="entry name" value="PTPc_motif"/>
    <property type="match status" value="1"/>
</dbReference>
<dbReference type="Pfam" id="PF00581">
    <property type="entry name" value="Rhodanese"/>
    <property type="match status" value="1"/>
</dbReference>
<dbReference type="EMBL" id="JABCKI010000011">
    <property type="protein sequence ID" value="KAG5654336.1"/>
    <property type="molecule type" value="Genomic_DNA"/>
</dbReference>
<dbReference type="InterPro" id="IPR000387">
    <property type="entry name" value="Tyr_Pase_dom"/>
</dbReference>
<dbReference type="GO" id="GO:0051536">
    <property type="term" value="F:iron-sulfur cluster binding"/>
    <property type="evidence" value="ECO:0007669"/>
    <property type="project" value="InterPro"/>
</dbReference>
<feature type="compositionally biased region" description="Low complexity" evidence="4">
    <location>
        <begin position="1303"/>
        <end position="1329"/>
    </location>
</feature>
<feature type="compositionally biased region" description="Low complexity" evidence="4">
    <location>
        <begin position="418"/>
        <end position="431"/>
    </location>
</feature>
<feature type="compositionally biased region" description="Pro residues" evidence="4">
    <location>
        <begin position="517"/>
        <end position="536"/>
    </location>
</feature>
<feature type="region of interest" description="Disordered" evidence="4">
    <location>
        <begin position="1543"/>
        <end position="1664"/>
    </location>
</feature>
<evidence type="ECO:0000256" key="3">
    <source>
        <dbReference type="SAM" id="Coils"/>
    </source>
</evidence>
<comment type="similarity">
    <text evidence="1">Belongs to the protein-tyrosine phosphatase family. Non-receptor class subfamily.</text>
</comment>
<feature type="compositionally biased region" description="Basic and acidic residues" evidence="4">
    <location>
        <begin position="848"/>
        <end position="861"/>
    </location>
</feature>
<dbReference type="Proteomes" id="UP000717328">
    <property type="component" value="Unassembled WGS sequence"/>
</dbReference>
<dbReference type="PROSITE" id="PS50055">
    <property type="entry name" value="TYR_PHOSPHATASE_PTP"/>
    <property type="match status" value="1"/>
</dbReference>
<dbReference type="InterPro" id="IPR001763">
    <property type="entry name" value="Rhodanese-like_dom"/>
</dbReference>
<feature type="compositionally biased region" description="Low complexity" evidence="4">
    <location>
        <begin position="1179"/>
        <end position="1195"/>
    </location>
</feature>
<evidence type="ECO:0000256" key="2">
    <source>
        <dbReference type="ARBA" id="ARBA00013064"/>
    </source>
</evidence>
<feature type="compositionally biased region" description="Basic and acidic residues" evidence="4">
    <location>
        <begin position="734"/>
        <end position="744"/>
    </location>
</feature>
<dbReference type="PROSITE" id="PS00383">
    <property type="entry name" value="TYR_PHOSPHATASE_1"/>
    <property type="match status" value="1"/>
</dbReference>
<dbReference type="SUPFAM" id="SSF52821">
    <property type="entry name" value="Rhodanese/Cell cycle control phosphatase"/>
    <property type="match status" value="1"/>
</dbReference>
<feature type="compositionally biased region" description="Gly residues" evidence="4">
    <location>
        <begin position="873"/>
        <end position="882"/>
    </location>
</feature>
<dbReference type="SMART" id="SM00450">
    <property type="entry name" value="RHOD"/>
    <property type="match status" value="1"/>
</dbReference>
<feature type="compositionally biased region" description="Basic residues" evidence="4">
    <location>
        <begin position="722"/>
        <end position="733"/>
    </location>
</feature>
<dbReference type="InterPro" id="IPR000242">
    <property type="entry name" value="PTP_cat"/>
</dbReference>
<feature type="region of interest" description="Disordered" evidence="4">
    <location>
        <begin position="1091"/>
        <end position="1125"/>
    </location>
</feature>
<organism evidence="8 9">
    <name type="scientific">Sphagnurus paluster</name>
    <dbReference type="NCBI Taxonomy" id="117069"/>
    <lineage>
        <taxon>Eukaryota</taxon>
        <taxon>Fungi</taxon>
        <taxon>Dikarya</taxon>
        <taxon>Basidiomycota</taxon>
        <taxon>Agaricomycotina</taxon>
        <taxon>Agaricomycetes</taxon>
        <taxon>Agaricomycetidae</taxon>
        <taxon>Agaricales</taxon>
        <taxon>Tricholomatineae</taxon>
        <taxon>Lyophyllaceae</taxon>
        <taxon>Sphagnurus</taxon>
    </lineage>
</organism>
<evidence type="ECO:0000259" key="5">
    <source>
        <dbReference type="PROSITE" id="PS50055"/>
    </source>
</evidence>
<feature type="region of interest" description="Disordered" evidence="4">
    <location>
        <begin position="846"/>
        <end position="901"/>
    </location>
</feature>
<dbReference type="InterPro" id="IPR035903">
    <property type="entry name" value="HesB-like_dom_sf"/>
</dbReference>
<dbReference type="PRINTS" id="PR00700">
    <property type="entry name" value="PRTYPHPHTASE"/>
</dbReference>
<reference evidence="8" key="2">
    <citation type="submission" date="2021-10" db="EMBL/GenBank/DDBJ databases">
        <title>Phylogenomics reveals ancestral predisposition of the termite-cultivated fungus Termitomyces towards a domesticated lifestyle.</title>
        <authorList>
            <person name="Auxier B."/>
            <person name="Grum-Grzhimaylo A."/>
            <person name="Cardenas M.E."/>
            <person name="Lodge J.D."/>
            <person name="Laessoe T."/>
            <person name="Pedersen O."/>
            <person name="Smith M.E."/>
            <person name="Kuyper T.W."/>
            <person name="Franco-Molano E.A."/>
            <person name="Baroni T.J."/>
            <person name="Aanen D.K."/>
        </authorList>
    </citation>
    <scope>NUCLEOTIDE SEQUENCE</scope>
    <source>
        <strain evidence="8">D49</strain>
    </source>
</reference>
<dbReference type="Pfam" id="PF00102">
    <property type="entry name" value="Y_phosphatase"/>
    <property type="match status" value="2"/>
</dbReference>
<dbReference type="GO" id="GO:0016226">
    <property type="term" value="P:iron-sulfur cluster assembly"/>
    <property type="evidence" value="ECO:0007669"/>
    <property type="project" value="InterPro"/>
</dbReference>
<feature type="region of interest" description="Disordered" evidence="4">
    <location>
        <begin position="1141"/>
        <end position="1255"/>
    </location>
</feature>
<feature type="compositionally biased region" description="Low complexity" evidence="4">
    <location>
        <begin position="883"/>
        <end position="895"/>
    </location>
</feature>
<reference evidence="8" key="1">
    <citation type="submission" date="2021-02" db="EMBL/GenBank/DDBJ databases">
        <authorList>
            <person name="Nieuwenhuis M."/>
            <person name="Van De Peppel L.J.J."/>
        </authorList>
    </citation>
    <scope>NUCLEOTIDE SEQUENCE</scope>
    <source>
        <strain evidence="8">D49</strain>
    </source>
</reference>
<dbReference type="Gene3D" id="3.40.250.10">
    <property type="entry name" value="Rhodanese-like domain"/>
    <property type="match status" value="1"/>
</dbReference>
<evidence type="ECO:0000313" key="8">
    <source>
        <dbReference type="EMBL" id="KAG5654336.1"/>
    </source>
</evidence>
<dbReference type="SUPFAM" id="SSF52799">
    <property type="entry name" value="(Phosphotyrosine protein) phosphatases II"/>
    <property type="match status" value="1"/>
</dbReference>
<dbReference type="EC" id="3.1.3.48" evidence="2"/>
<dbReference type="InterPro" id="IPR016092">
    <property type="entry name" value="ATAP"/>
</dbReference>
<dbReference type="SMART" id="SM00194">
    <property type="entry name" value="PTPc"/>
    <property type="match status" value="1"/>
</dbReference>
<feature type="region of interest" description="Disordered" evidence="4">
    <location>
        <begin position="1297"/>
        <end position="1374"/>
    </location>
</feature>
<feature type="compositionally biased region" description="Low complexity" evidence="4">
    <location>
        <begin position="1228"/>
        <end position="1237"/>
    </location>
</feature>
<feature type="compositionally biased region" description="Low complexity" evidence="4">
    <location>
        <begin position="31"/>
        <end position="48"/>
    </location>
</feature>
<protein>
    <recommendedName>
        <fullName evidence="2">protein-tyrosine-phosphatase</fullName>
        <ecNumber evidence="2">3.1.3.48</ecNumber>
    </recommendedName>
</protein>
<evidence type="ECO:0000259" key="6">
    <source>
        <dbReference type="PROSITE" id="PS50056"/>
    </source>
</evidence>
<feature type="domain" description="Tyrosine specific protein phosphatases" evidence="6">
    <location>
        <begin position="1000"/>
        <end position="1025"/>
    </location>
</feature>
<proteinExistence type="inferred from homology"/>
<dbReference type="PANTHER" id="PTHR19134:SF561">
    <property type="entry name" value="PROTEIN TYROSINE PHOSPHATASE 36E, ISOFORM A"/>
    <property type="match status" value="1"/>
</dbReference>
<feature type="compositionally biased region" description="Low complexity" evidence="4">
    <location>
        <begin position="1574"/>
        <end position="1589"/>
    </location>
</feature>
<dbReference type="InterPro" id="IPR036873">
    <property type="entry name" value="Rhodanese-like_dom_sf"/>
</dbReference>
<feature type="domain" description="Rhodanese" evidence="7">
    <location>
        <begin position="250"/>
        <end position="366"/>
    </location>
</feature>
<feature type="region of interest" description="Disordered" evidence="4">
    <location>
        <begin position="405"/>
        <end position="443"/>
    </location>
</feature>
<feature type="region of interest" description="Disordered" evidence="4">
    <location>
        <begin position="682"/>
        <end position="748"/>
    </location>
</feature>
<feature type="compositionally biased region" description="Polar residues" evidence="4">
    <location>
        <begin position="1330"/>
        <end position="1339"/>
    </location>
</feature>